<feature type="domain" description="Dynein heavy chain coiled coil stalk" evidence="15">
    <location>
        <begin position="24"/>
        <end position="66"/>
    </location>
</feature>
<reference evidence="19" key="1">
    <citation type="submission" date="2020-11" db="EMBL/GenBank/DDBJ databases">
        <authorList>
            <person name="Whitehead M."/>
        </authorList>
    </citation>
    <scope>NUCLEOTIDE SEQUENCE</scope>
    <source>
        <strain evidence="19">EGII</strain>
    </source>
</reference>
<keyword evidence="9" id="KW-0175">Coiled coil</keyword>
<comment type="similarity">
    <text evidence="2">Belongs to the dynein heavy chain family.</text>
</comment>
<evidence type="ECO:0000259" key="17">
    <source>
        <dbReference type="Pfam" id="PF18198"/>
    </source>
</evidence>
<proteinExistence type="inferred from homology"/>
<dbReference type="OrthoDB" id="447173at2759"/>
<evidence type="ECO:0000256" key="6">
    <source>
        <dbReference type="ARBA" id="ARBA00022741"/>
    </source>
</evidence>
<comment type="caution">
    <text evidence="19">The sequence shown here is derived from an EMBL/GenBank/DDBJ whole genome shotgun (WGS) entry which is preliminary data.</text>
</comment>
<organism evidence="19 20">
    <name type="scientific">Ceratitis capitata</name>
    <name type="common">Mediterranean fruit fly</name>
    <name type="synonym">Tephritis capitata</name>
    <dbReference type="NCBI Taxonomy" id="7213"/>
    <lineage>
        <taxon>Eukaryota</taxon>
        <taxon>Metazoa</taxon>
        <taxon>Ecdysozoa</taxon>
        <taxon>Arthropoda</taxon>
        <taxon>Hexapoda</taxon>
        <taxon>Insecta</taxon>
        <taxon>Pterygota</taxon>
        <taxon>Neoptera</taxon>
        <taxon>Endopterygota</taxon>
        <taxon>Diptera</taxon>
        <taxon>Brachycera</taxon>
        <taxon>Muscomorpha</taxon>
        <taxon>Tephritoidea</taxon>
        <taxon>Tephritidae</taxon>
        <taxon>Ceratitis</taxon>
        <taxon>Ceratitis</taxon>
    </lineage>
</organism>
<dbReference type="InterPro" id="IPR035706">
    <property type="entry name" value="AAA_9"/>
</dbReference>
<dbReference type="Gene3D" id="1.10.8.1220">
    <property type="match status" value="1"/>
</dbReference>
<keyword evidence="7" id="KW-0067">ATP-binding</keyword>
<dbReference type="InterPro" id="IPR043160">
    <property type="entry name" value="Dynein_C_barrel"/>
</dbReference>
<dbReference type="Gene3D" id="1.10.8.720">
    <property type="entry name" value="Region D6 of dynein motor"/>
    <property type="match status" value="1"/>
</dbReference>
<keyword evidence="6" id="KW-0547">Nucleotide-binding</keyword>
<feature type="domain" description="Dynein heavy chain ATP-binding dynein motor region" evidence="16">
    <location>
        <begin position="96"/>
        <end position="313"/>
    </location>
</feature>
<dbReference type="AlphaFoldDB" id="A0A811U6R3"/>
<dbReference type="PANTHER" id="PTHR22878:SF63">
    <property type="entry name" value="DYNEIN AXONEMAL HEAVY CHAIN 10"/>
    <property type="match status" value="1"/>
</dbReference>
<dbReference type="FunFam" id="1.10.8.1220:FF:000001">
    <property type="entry name" value="Dynein axonemal heavy chain 5"/>
    <property type="match status" value="1"/>
</dbReference>
<evidence type="ECO:0000259" key="14">
    <source>
        <dbReference type="Pfam" id="PF03028"/>
    </source>
</evidence>
<dbReference type="InterPro" id="IPR042219">
    <property type="entry name" value="AAA_lid_11_sf"/>
</dbReference>
<feature type="domain" description="Dynein heavy chain region D6 P-loop" evidence="14">
    <location>
        <begin position="554"/>
        <end position="683"/>
    </location>
</feature>
<keyword evidence="20" id="KW-1185">Reference proteome</keyword>
<evidence type="ECO:0000313" key="19">
    <source>
        <dbReference type="EMBL" id="CAD6993866.1"/>
    </source>
</evidence>
<dbReference type="FunFam" id="3.10.490.20:FF:000002">
    <property type="entry name" value="Dynein axonemal heavy chain 17"/>
    <property type="match status" value="1"/>
</dbReference>
<dbReference type="GO" id="GO:0030286">
    <property type="term" value="C:dynein complex"/>
    <property type="evidence" value="ECO:0007669"/>
    <property type="project" value="UniProtKB-KW"/>
</dbReference>
<feature type="domain" description="Dynein heavy chain C-terminal" evidence="18">
    <location>
        <begin position="858"/>
        <end position="1152"/>
    </location>
</feature>
<dbReference type="GO" id="GO:0008569">
    <property type="term" value="F:minus-end-directed microtubule motor activity"/>
    <property type="evidence" value="ECO:0007669"/>
    <property type="project" value="InterPro"/>
</dbReference>
<dbReference type="GO" id="GO:0051959">
    <property type="term" value="F:dynein light intermediate chain binding"/>
    <property type="evidence" value="ECO:0007669"/>
    <property type="project" value="InterPro"/>
</dbReference>
<comment type="subcellular location">
    <subcellularLocation>
        <location evidence="1">Cytoplasm</location>
        <location evidence="1">Cytoskeleton</location>
        <location evidence="1">Cilium axoneme</location>
    </subcellularLocation>
</comment>
<dbReference type="Gene3D" id="1.20.920.20">
    <property type="match status" value="1"/>
</dbReference>
<accession>A0A811U6R3</accession>
<evidence type="ECO:0000256" key="8">
    <source>
        <dbReference type="ARBA" id="ARBA00023017"/>
    </source>
</evidence>
<dbReference type="GO" id="GO:0007018">
    <property type="term" value="P:microtubule-based movement"/>
    <property type="evidence" value="ECO:0007669"/>
    <property type="project" value="InterPro"/>
</dbReference>
<dbReference type="Pfam" id="PF18199">
    <property type="entry name" value="Dynein_C"/>
    <property type="match status" value="1"/>
</dbReference>
<dbReference type="EMBL" id="CAJHJT010000001">
    <property type="protein sequence ID" value="CAD6993866.1"/>
    <property type="molecule type" value="Genomic_DNA"/>
</dbReference>
<dbReference type="InterPro" id="IPR027417">
    <property type="entry name" value="P-loop_NTPase"/>
</dbReference>
<dbReference type="GO" id="GO:0005930">
    <property type="term" value="C:axoneme"/>
    <property type="evidence" value="ECO:0007669"/>
    <property type="project" value="UniProtKB-SubCell"/>
</dbReference>
<keyword evidence="10" id="KW-0969">Cilium</keyword>
<evidence type="ECO:0000256" key="10">
    <source>
        <dbReference type="ARBA" id="ARBA00023069"/>
    </source>
</evidence>
<evidence type="ECO:0000256" key="11">
    <source>
        <dbReference type="ARBA" id="ARBA00023175"/>
    </source>
</evidence>
<evidence type="ECO:0000259" key="15">
    <source>
        <dbReference type="Pfam" id="PF12777"/>
    </source>
</evidence>
<dbReference type="Proteomes" id="UP000606786">
    <property type="component" value="Unassembled WGS sequence"/>
</dbReference>
<dbReference type="InterPro" id="IPR026983">
    <property type="entry name" value="DHC"/>
</dbReference>
<name>A0A811U6R3_CERCA</name>
<dbReference type="FunFam" id="1.10.8.720:FF:000002">
    <property type="entry name" value="Dynein heavy chain 9, axonemal"/>
    <property type="match status" value="1"/>
</dbReference>
<dbReference type="Gene3D" id="3.40.50.300">
    <property type="entry name" value="P-loop containing nucleotide triphosphate hydrolases"/>
    <property type="match status" value="2"/>
</dbReference>
<evidence type="ECO:0000259" key="16">
    <source>
        <dbReference type="Pfam" id="PF12781"/>
    </source>
</evidence>
<keyword evidence="5" id="KW-0677">Repeat</keyword>
<dbReference type="GO" id="GO:0005524">
    <property type="term" value="F:ATP binding"/>
    <property type="evidence" value="ECO:0007669"/>
    <property type="project" value="UniProtKB-KW"/>
</dbReference>
<keyword evidence="8" id="KW-0243">Dynein</keyword>
<evidence type="ECO:0000256" key="5">
    <source>
        <dbReference type="ARBA" id="ARBA00022737"/>
    </source>
</evidence>
<dbReference type="InterPro" id="IPR041228">
    <property type="entry name" value="Dynein_C"/>
</dbReference>
<keyword evidence="3" id="KW-0963">Cytoplasm</keyword>
<keyword evidence="12" id="KW-0206">Cytoskeleton</keyword>
<dbReference type="GO" id="GO:0045505">
    <property type="term" value="F:dynein intermediate chain binding"/>
    <property type="evidence" value="ECO:0007669"/>
    <property type="project" value="InterPro"/>
</dbReference>
<dbReference type="Pfam" id="PF18198">
    <property type="entry name" value="AAA_lid_11"/>
    <property type="match status" value="1"/>
</dbReference>
<protein>
    <submittedName>
        <fullName evidence="19">(Mediterranean fruit fly) hypothetical protein</fullName>
    </submittedName>
</protein>
<evidence type="ECO:0000256" key="9">
    <source>
        <dbReference type="ARBA" id="ARBA00023054"/>
    </source>
</evidence>
<dbReference type="GO" id="GO:0031514">
    <property type="term" value="C:motile cilium"/>
    <property type="evidence" value="ECO:0007669"/>
    <property type="project" value="UniProtKB-ARBA"/>
</dbReference>
<dbReference type="Gene3D" id="1.20.1270.280">
    <property type="match status" value="1"/>
</dbReference>
<evidence type="ECO:0000256" key="4">
    <source>
        <dbReference type="ARBA" id="ARBA00022701"/>
    </source>
</evidence>
<evidence type="ECO:0000259" key="18">
    <source>
        <dbReference type="Pfam" id="PF18199"/>
    </source>
</evidence>
<evidence type="ECO:0000313" key="20">
    <source>
        <dbReference type="Proteomes" id="UP000606786"/>
    </source>
</evidence>
<dbReference type="InterPro" id="IPR004273">
    <property type="entry name" value="Dynein_heavy_D6_P-loop"/>
</dbReference>
<dbReference type="Pfam" id="PF03028">
    <property type="entry name" value="Dynein_heavy"/>
    <property type="match status" value="1"/>
</dbReference>
<evidence type="ECO:0000256" key="13">
    <source>
        <dbReference type="ARBA" id="ARBA00023273"/>
    </source>
</evidence>
<dbReference type="Pfam" id="PF12777">
    <property type="entry name" value="MT"/>
    <property type="match status" value="1"/>
</dbReference>
<dbReference type="Gene3D" id="3.10.490.20">
    <property type="match status" value="1"/>
</dbReference>
<dbReference type="PANTHER" id="PTHR22878">
    <property type="entry name" value="DYNEIN HEAVY CHAIN 6, AXONEMAL-LIKE-RELATED"/>
    <property type="match status" value="1"/>
</dbReference>
<evidence type="ECO:0000256" key="7">
    <source>
        <dbReference type="ARBA" id="ARBA00022840"/>
    </source>
</evidence>
<dbReference type="GO" id="GO:0005874">
    <property type="term" value="C:microtubule"/>
    <property type="evidence" value="ECO:0007669"/>
    <property type="project" value="UniProtKB-KW"/>
</dbReference>
<dbReference type="Gene3D" id="6.10.140.1060">
    <property type="match status" value="1"/>
</dbReference>
<dbReference type="FunFam" id="1.20.1270.280:FF:000003">
    <property type="entry name" value="Dynein axonemal heavy chain 17"/>
    <property type="match status" value="1"/>
</dbReference>
<keyword evidence="13" id="KW-0966">Cell projection</keyword>
<dbReference type="InterPro" id="IPR024743">
    <property type="entry name" value="Dynein_HC_stalk"/>
</dbReference>
<dbReference type="Pfam" id="PF12781">
    <property type="entry name" value="AAA_9"/>
    <property type="match status" value="1"/>
</dbReference>
<dbReference type="FunFam" id="3.40.50.300:FF:000049">
    <property type="entry name" value="Dynein, axonemal, heavy chain 5"/>
    <property type="match status" value="1"/>
</dbReference>
<evidence type="ECO:0000256" key="12">
    <source>
        <dbReference type="ARBA" id="ARBA00023212"/>
    </source>
</evidence>
<sequence length="1154" mass="131534">MLLLPPPFNRLLTDIDAVCVVLSSISSLQAKIGTLPGDILLISSFLSYVGCFTRRYREELQQKMWMTSFAKIESLVPYTLAVDPLTLLTDDAQVATWNNEGLPVDCMSTENATILTHSTRWPLMIDPQLQGIKWIKNRYGDDLVIIRLNQKGFLDVLEKSMTNGDTVLIEQIGETIDTVLEPLLSRALIKKGRYIRIGGKEMDFNANFRLLLHTKLPNPHYKPEIQAQTTLINFTVTPDGLEEQLLAEVVKIERPDLEQMKIDVTVQQNKFKISLKALEDELLVRLASASTNVLDDHALVINLESTKRTVDEIELKVREALITSAQIDEARNMYRAAAKRAAILYFVLTDLSRINPIYKFSLKSFMNVFKKAISTAPKSKNHERRVHHLVASITLQTFIYTMRGLFEADKLTFTSHMILRIQSAAGQISKDEFDFLLRFPHDPNSLSPLDFVSRKAWGGIKSLGGIEHFYGIDKDLESYPKRWSKFLASPAPEREQFPGEWKYRSPLQKLCIIRALRPDRMLYAMRLFVELTMGKEYIKAHTPTFAEIYKEINSYTPTLFILSPGVNPIRDVELLGEHLGFRADSDTLINISLGQGQEQLAEGAIVSALANKKQWIVLQNIHLVVNWLPSLEKLIERISTENETLCNDISDSSFRLFISAEPAPDPEYHVIPQGILESSLKIVNEPPSGMAANLHKAWDNFSQETLETCTQEAEFKAILFALCYFHAVSGERCKFGPQGWNKAYPFNVSDLIISANVLHNYLEGSSRIPWEDLRYLFGEIMYGGHITDDWDRRLCRTYLEELLQQDLIDGDFQLCPGFHAPPNLEYEGYHNYIDEMLPAESPVLYGLHANAEIGFLTSASEQLLKTIFELQPRESELSTNCSAPREELVKIMSEDFLDKMQDEFNLQALLNRVDRKTPFVVVALQECERMNALICEIKRSLRELLLGLKGELTITPDMERLDHAIFYDAVPLTWSHLAYPSMLGLQTWFADLLHRIKELSSWLNDFKLPCTIWLGGLFNPQSFLTAIMQESARKHDLPLDRMCLSCDVTKKEKDDISLPPLEGALVHALYLDGASWDCQLNSIVPLPPKELLCAMPVIYIKSIVQEKQESQRCYECPLYKTRLRGGTYVWTFNLKTRERPAKWILGGVALLLQP</sequence>
<dbReference type="InterPro" id="IPR041658">
    <property type="entry name" value="AAA_lid_11"/>
</dbReference>
<gene>
    <name evidence="19" type="ORF">CCAP1982_LOCUS2662</name>
</gene>
<feature type="domain" description="Dynein heavy chain AAA lid" evidence="17">
    <location>
        <begin position="715"/>
        <end position="851"/>
    </location>
</feature>
<evidence type="ECO:0000256" key="1">
    <source>
        <dbReference type="ARBA" id="ARBA00004430"/>
    </source>
</evidence>
<evidence type="ECO:0000256" key="2">
    <source>
        <dbReference type="ARBA" id="ARBA00008887"/>
    </source>
</evidence>
<keyword evidence="4" id="KW-0493">Microtubule</keyword>
<evidence type="ECO:0000256" key="3">
    <source>
        <dbReference type="ARBA" id="ARBA00022490"/>
    </source>
</evidence>
<keyword evidence="11" id="KW-0505">Motor protein</keyword>